<evidence type="ECO:0000256" key="1">
    <source>
        <dbReference type="SAM" id="Phobius"/>
    </source>
</evidence>
<evidence type="ECO:0000313" key="2">
    <source>
        <dbReference type="EMBL" id="PFG30461.1"/>
    </source>
</evidence>
<proteinExistence type="predicted"/>
<keyword evidence="1" id="KW-0472">Membrane</keyword>
<keyword evidence="3" id="KW-1185">Reference proteome</keyword>
<dbReference type="AlphaFoldDB" id="A0A2A9DVU3"/>
<organism evidence="2 3">
    <name type="scientific">Paramicrobacterium agarici</name>
    <dbReference type="NCBI Taxonomy" id="630514"/>
    <lineage>
        <taxon>Bacteria</taxon>
        <taxon>Bacillati</taxon>
        <taxon>Actinomycetota</taxon>
        <taxon>Actinomycetes</taxon>
        <taxon>Micrococcales</taxon>
        <taxon>Microbacteriaceae</taxon>
        <taxon>Paramicrobacterium</taxon>
    </lineage>
</organism>
<comment type="caution">
    <text evidence="2">The sequence shown here is derived from an EMBL/GenBank/DDBJ whole genome shotgun (WGS) entry which is preliminary data.</text>
</comment>
<protein>
    <recommendedName>
        <fullName evidence="4">LPXTG-motif cell wall-anchored protein</fullName>
    </recommendedName>
</protein>
<name>A0A2A9DVU3_9MICO</name>
<keyword evidence="1" id="KW-0812">Transmembrane</keyword>
<evidence type="ECO:0008006" key="4">
    <source>
        <dbReference type="Google" id="ProtNLM"/>
    </source>
</evidence>
<feature type="transmembrane region" description="Helical" evidence="1">
    <location>
        <begin position="29"/>
        <end position="49"/>
    </location>
</feature>
<dbReference type="RefSeq" id="WP_169923414.1">
    <property type="nucleotide sequence ID" value="NZ_PDJE01000001.1"/>
</dbReference>
<reference evidence="2 3" key="1">
    <citation type="submission" date="2017-10" db="EMBL/GenBank/DDBJ databases">
        <title>Sequencing the genomes of 1000 actinobacteria strains.</title>
        <authorList>
            <person name="Klenk H.-P."/>
        </authorList>
    </citation>
    <scope>NUCLEOTIDE SEQUENCE [LARGE SCALE GENOMIC DNA]</scope>
    <source>
        <strain evidence="2 3">DSM 21798</strain>
    </source>
</reference>
<sequence>MLGLIITLLVIWLILTILGLVIKGLAWLAAIGIILFVVTLAWVGIRRLLASRRDS</sequence>
<keyword evidence="1" id="KW-1133">Transmembrane helix</keyword>
<dbReference type="EMBL" id="PDJE01000001">
    <property type="protein sequence ID" value="PFG30461.1"/>
    <property type="molecule type" value="Genomic_DNA"/>
</dbReference>
<dbReference type="Proteomes" id="UP000221369">
    <property type="component" value="Unassembled WGS sequence"/>
</dbReference>
<evidence type="ECO:0000313" key="3">
    <source>
        <dbReference type="Proteomes" id="UP000221369"/>
    </source>
</evidence>
<accession>A0A2A9DVU3</accession>
<gene>
    <name evidence="2" type="ORF">ATJ78_1390</name>
</gene>